<reference evidence="2" key="1">
    <citation type="submission" date="2021-12" db="EMBL/GenBank/DDBJ databases">
        <authorList>
            <person name="Martin H S."/>
        </authorList>
    </citation>
    <scope>NUCLEOTIDE SEQUENCE</scope>
</reference>
<dbReference type="Proteomes" id="UP000838878">
    <property type="component" value="Unassembled WGS sequence"/>
</dbReference>
<dbReference type="EMBL" id="CAKLHF010000013">
    <property type="protein sequence ID" value="CAH0732065.1"/>
    <property type="molecule type" value="Genomic_DNA"/>
</dbReference>
<gene>
    <name evidence="2" type="ORF">BINO364_LOCUS16815</name>
</gene>
<name>A0A8S4JE70_9NEOP</name>
<dbReference type="OrthoDB" id="7469901at2759"/>
<evidence type="ECO:0000313" key="2">
    <source>
        <dbReference type="EMBL" id="CAH0732065.1"/>
    </source>
</evidence>
<organism evidence="2 3">
    <name type="scientific">Brenthis ino</name>
    <name type="common">lesser marbled fritillary</name>
    <dbReference type="NCBI Taxonomy" id="405034"/>
    <lineage>
        <taxon>Eukaryota</taxon>
        <taxon>Metazoa</taxon>
        <taxon>Ecdysozoa</taxon>
        <taxon>Arthropoda</taxon>
        <taxon>Hexapoda</taxon>
        <taxon>Insecta</taxon>
        <taxon>Pterygota</taxon>
        <taxon>Neoptera</taxon>
        <taxon>Endopterygota</taxon>
        <taxon>Lepidoptera</taxon>
        <taxon>Glossata</taxon>
        <taxon>Ditrysia</taxon>
        <taxon>Papilionoidea</taxon>
        <taxon>Nymphalidae</taxon>
        <taxon>Heliconiinae</taxon>
        <taxon>Argynnini</taxon>
        <taxon>Brenthis</taxon>
    </lineage>
</organism>
<protein>
    <submittedName>
        <fullName evidence="2">(lesser marbled fritillary) hypothetical protein</fullName>
    </submittedName>
</protein>
<keyword evidence="3" id="KW-1185">Reference proteome</keyword>
<feature type="non-terminal residue" evidence="2">
    <location>
        <position position="1"/>
    </location>
</feature>
<evidence type="ECO:0000313" key="3">
    <source>
        <dbReference type="Proteomes" id="UP000838878"/>
    </source>
</evidence>
<dbReference type="AlphaFoldDB" id="A0A8S4JE70"/>
<feature type="compositionally biased region" description="Basic and acidic residues" evidence="1">
    <location>
        <begin position="15"/>
        <end position="24"/>
    </location>
</feature>
<proteinExistence type="predicted"/>
<comment type="caution">
    <text evidence="2">The sequence shown here is derived from an EMBL/GenBank/DDBJ whole genome shotgun (WGS) entry which is preliminary data.</text>
</comment>
<sequence>MEDSGDLFRFIPNNPEEKSSKRSADANTLYSYMKIPSK</sequence>
<feature type="region of interest" description="Disordered" evidence="1">
    <location>
        <begin position="1"/>
        <end position="24"/>
    </location>
</feature>
<accession>A0A8S4JE70</accession>
<evidence type="ECO:0000256" key="1">
    <source>
        <dbReference type="SAM" id="MobiDB-lite"/>
    </source>
</evidence>